<organism evidence="16 17">
    <name type="scientific">Pygocentrus nattereri</name>
    <name type="common">Red-bellied piranha</name>
    <dbReference type="NCBI Taxonomy" id="42514"/>
    <lineage>
        <taxon>Eukaryota</taxon>
        <taxon>Metazoa</taxon>
        <taxon>Chordata</taxon>
        <taxon>Craniata</taxon>
        <taxon>Vertebrata</taxon>
        <taxon>Euteleostomi</taxon>
        <taxon>Actinopterygii</taxon>
        <taxon>Neopterygii</taxon>
        <taxon>Teleostei</taxon>
        <taxon>Ostariophysi</taxon>
        <taxon>Characiformes</taxon>
        <taxon>Characoidei</taxon>
        <taxon>Pygocentrus</taxon>
    </lineage>
</organism>
<reference evidence="16" key="2">
    <citation type="submission" date="2025-08" db="UniProtKB">
        <authorList>
            <consortium name="Ensembl"/>
        </authorList>
    </citation>
    <scope>IDENTIFICATION</scope>
</reference>
<dbReference type="GO" id="GO:0032426">
    <property type="term" value="C:stereocilium tip"/>
    <property type="evidence" value="ECO:0007669"/>
    <property type="project" value="TreeGrafter"/>
</dbReference>
<evidence type="ECO:0000256" key="10">
    <source>
        <dbReference type="ARBA" id="ARBA00023212"/>
    </source>
</evidence>
<keyword evidence="9 12" id="KW-0009">Actin-binding</keyword>
<dbReference type="GO" id="GO:0001917">
    <property type="term" value="C:photoreceptor inner segment"/>
    <property type="evidence" value="ECO:0007669"/>
    <property type="project" value="TreeGrafter"/>
</dbReference>
<evidence type="ECO:0000256" key="1">
    <source>
        <dbReference type="ARBA" id="ARBA00004245"/>
    </source>
</evidence>
<keyword evidence="5 12" id="KW-0547">Nucleotide-binding</keyword>
<feature type="binding site" evidence="13">
    <location>
        <position position="61"/>
    </location>
    <ligand>
        <name>ATP</name>
        <dbReference type="ChEBI" id="CHEBI:30616"/>
    </ligand>
</feature>
<dbReference type="GO" id="GO:0048731">
    <property type="term" value="P:system development"/>
    <property type="evidence" value="ECO:0007669"/>
    <property type="project" value="UniProtKB-ARBA"/>
</dbReference>
<comment type="subcellular location">
    <subcellularLocation>
        <location evidence="2">Cell projection</location>
    </subcellularLocation>
    <subcellularLocation>
        <location evidence="1">Cytoplasm</location>
        <location evidence="1">Cytoskeleton</location>
    </subcellularLocation>
</comment>
<keyword evidence="3" id="KW-0963">Cytoplasm</keyword>
<dbReference type="GO" id="GO:0003779">
    <property type="term" value="F:actin binding"/>
    <property type="evidence" value="ECO:0007669"/>
    <property type="project" value="UniProtKB-KW"/>
</dbReference>
<dbReference type="GO" id="GO:0051491">
    <property type="term" value="P:positive regulation of filopodium assembly"/>
    <property type="evidence" value="ECO:0007669"/>
    <property type="project" value="TreeGrafter"/>
</dbReference>
<dbReference type="GO" id="GO:0032433">
    <property type="term" value="C:filopodium tip"/>
    <property type="evidence" value="ECO:0007669"/>
    <property type="project" value="TreeGrafter"/>
</dbReference>
<dbReference type="SMART" id="SM00220">
    <property type="entry name" value="S_TKc"/>
    <property type="match status" value="1"/>
</dbReference>
<evidence type="ECO:0000256" key="13">
    <source>
        <dbReference type="PROSITE-ProRule" id="PRU10141"/>
    </source>
</evidence>
<dbReference type="GeneTree" id="ENSGT00940000159309"/>
<evidence type="ECO:0000256" key="6">
    <source>
        <dbReference type="ARBA" id="ARBA00022840"/>
    </source>
</evidence>
<evidence type="ECO:0008006" key="18">
    <source>
        <dbReference type="Google" id="ProtNLM"/>
    </source>
</evidence>
<evidence type="ECO:0000256" key="7">
    <source>
        <dbReference type="ARBA" id="ARBA00023123"/>
    </source>
</evidence>
<dbReference type="SUPFAM" id="SSF52540">
    <property type="entry name" value="P-loop containing nucleoside triphosphate hydrolases"/>
    <property type="match status" value="1"/>
</dbReference>
<gene>
    <name evidence="16" type="primary">MYO3B</name>
</gene>
<keyword evidence="10" id="KW-0206">Cytoskeleton</keyword>
<accession>A0AAR2M0V8</accession>
<dbReference type="Pfam" id="PF00069">
    <property type="entry name" value="Pkinase"/>
    <property type="match status" value="1"/>
</dbReference>
<dbReference type="Gene3D" id="3.40.850.10">
    <property type="entry name" value="Kinesin motor domain"/>
    <property type="match status" value="1"/>
</dbReference>
<dbReference type="InterPro" id="IPR027417">
    <property type="entry name" value="P-loop_NTPase"/>
</dbReference>
<evidence type="ECO:0000259" key="14">
    <source>
        <dbReference type="PROSITE" id="PS50011"/>
    </source>
</evidence>
<reference evidence="16 17" key="1">
    <citation type="submission" date="2020-10" db="EMBL/GenBank/DDBJ databases">
        <title>Pygocentrus nattereri (red-bellied piranha) genome, fPygNat1, primary haplotype.</title>
        <authorList>
            <person name="Myers G."/>
            <person name="Meyer A."/>
            <person name="Karagic N."/>
            <person name="Pippel M."/>
            <person name="Winkler S."/>
            <person name="Tracey A."/>
            <person name="Wood J."/>
            <person name="Formenti G."/>
            <person name="Howe K."/>
            <person name="Fedrigo O."/>
            <person name="Jarvis E.D."/>
        </authorList>
    </citation>
    <scope>NUCLEOTIDE SEQUENCE [LARGE SCALE GENOMIC DNA]</scope>
</reference>
<evidence type="ECO:0000256" key="3">
    <source>
        <dbReference type="ARBA" id="ARBA00022490"/>
    </source>
</evidence>
<dbReference type="PROSITE" id="PS00108">
    <property type="entry name" value="PROTEIN_KINASE_ST"/>
    <property type="match status" value="1"/>
</dbReference>
<dbReference type="InterPro" id="IPR001609">
    <property type="entry name" value="Myosin_head_motor_dom-like"/>
</dbReference>
<dbReference type="InterPro" id="IPR008271">
    <property type="entry name" value="Ser/Thr_kinase_AS"/>
</dbReference>
<evidence type="ECO:0000256" key="11">
    <source>
        <dbReference type="ARBA" id="ARBA00023273"/>
    </source>
</evidence>
<keyword evidence="6 12" id="KW-0067">ATP-binding</keyword>
<dbReference type="FunFam" id="1.10.510.10:FF:000421">
    <property type="entry name" value="Serine/threonine-protein kinase PAK 6"/>
    <property type="match status" value="1"/>
</dbReference>
<dbReference type="PANTHER" id="PTHR46256">
    <property type="entry name" value="AGAP011099-PA"/>
    <property type="match status" value="1"/>
</dbReference>
<feature type="domain" description="Myosin motor" evidence="15">
    <location>
        <begin position="337"/>
        <end position="641"/>
    </location>
</feature>
<dbReference type="GO" id="GO:0007605">
    <property type="term" value="P:sensory perception of sound"/>
    <property type="evidence" value="ECO:0007669"/>
    <property type="project" value="TreeGrafter"/>
</dbReference>
<dbReference type="GO" id="GO:0000146">
    <property type="term" value="F:microfilament motor activity"/>
    <property type="evidence" value="ECO:0007669"/>
    <property type="project" value="TreeGrafter"/>
</dbReference>
<keyword evidence="8 12" id="KW-0505">Motor protein</keyword>
<evidence type="ECO:0000256" key="9">
    <source>
        <dbReference type="ARBA" id="ARBA00023203"/>
    </source>
</evidence>
<dbReference type="InterPro" id="IPR052409">
    <property type="entry name" value="Myosin-III_kinase_activity"/>
</dbReference>
<dbReference type="SMART" id="SM00242">
    <property type="entry name" value="MYSc"/>
    <property type="match status" value="1"/>
</dbReference>
<dbReference type="GO" id="GO:0030832">
    <property type="term" value="P:regulation of actin filament length"/>
    <property type="evidence" value="ECO:0007669"/>
    <property type="project" value="TreeGrafter"/>
</dbReference>
<evidence type="ECO:0000256" key="5">
    <source>
        <dbReference type="ARBA" id="ARBA00022741"/>
    </source>
</evidence>
<keyword evidence="4" id="KW-0677">Repeat</keyword>
<dbReference type="PROSITE" id="PS51456">
    <property type="entry name" value="MYOSIN_MOTOR"/>
    <property type="match status" value="1"/>
</dbReference>
<dbReference type="GO" id="GO:0016459">
    <property type="term" value="C:myosin complex"/>
    <property type="evidence" value="ECO:0007669"/>
    <property type="project" value="UniProtKB-KW"/>
</dbReference>
<dbReference type="PROSITE" id="PS50011">
    <property type="entry name" value="PROTEIN_KINASE_DOM"/>
    <property type="match status" value="1"/>
</dbReference>
<keyword evidence="7 12" id="KW-0518">Myosin</keyword>
<evidence type="ECO:0000256" key="4">
    <source>
        <dbReference type="ARBA" id="ARBA00022737"/>
    </source>
</evidence>
<dbReference type="Pfam" id="PF00063">
    <property type="entry name" value="Myosin_head"/>
    <property type="match status" value="1"/>
</dbReference>
<evidence type="ECO:0000313" key="17">
    <source>
        <dbReference type="Proteomes" id="UP001501920"/>
    </source>
</evidence>
<protein>
    <recommendedName>
        <fullName evidence="18">Myosin IIIB</fullName>
    </recommendedName>
</protein>
<comment type="caution">
    <text evidence="12">Lacks conserved residue(s) required for the propagation of feature annotation.</text>
</comment>
<evidence type="ECO:0000259" key="15">
    <source>
        <dbReference type="PROSITE" id="PS51456"/>
    </source>
</evidence>
<dbReference type="PANTHER" id="PTHR46256:SF1">
    <property type="entry name" value="MYOSIN-IIIB"/>
    <property type="match status" value="1"/>
</dbReference>
<name>A0AAR2M0V8_PYGNA</name>
<feature type="domain" description="Protein kinase" evidence="14">
    <location>
        <begin position="32"/>
        <end position="291"/>
    </location>
</feature>
<evidence type="ECO:0000256" key="8">
    <source>
        <dbReference type="ARBA" id="ARBA00023175"/>
    </source>
</evidence>
<reference evidence="16" key="3">
    <citation type="submission" date="2025-09" db="UniProtKB">
        <authorList>
            <consortium name="Ensembl"/>
        </authorList>
    </citation>
    <scope>IDENTIFICATION</scope>
</reference>
<dbReference type="PROSITE" id="PS00107">
    <property type="entry name" value="PROTEIN_KINASE_ATP"/>
    <property type="match status" value="1"/>
</dbReference>
<evidence type="ECO:0000313" key="16">
    <source>
        <dbReference type="Ensembl" id="ENSPNAP00000082443.1"/>
    </source>
</evidence>
<dbReference type="Ensembl" id="ENSPNAT00000046165.1">
    <property type="protein sequence ID" value="ENSPNAP00000082443.1"/>
    <property type="gene ID" value="ENSPNAG00000006756.2"/>
</dbReference>
<dbReference type="InterPro" id="IPR000719">
    <property type="entry name" value="Prot_kinase_dom"/>
</dbReference>
<comment type="similarity">
    <text evidence="12">Belongs to the TRAFAC class myosin-kinesin ATPase superfamily. Myosin family.</text>
</comment>
<dbReference type="Gene3D" id="1.10.510.10">
    <property type="entry name" value="Transferase(Phosphotransferase) domain 1"/>
    <property type="match status" value="1"/>
</dbReference>
<dbReference type="InterPro" id="IPR017441">
    <property type="entry name" value="Protein_kinase_ATP_BS"/>
</dbReference>
<keyword evidence="17" id="KW-1185">Reference proteome</keyword>
<dbReference type="AlphaFoldDB" id="A0AAR2M0V8"/>
<proteinExistence type="inferred from homology"/>
<dbReference type="InterPro" id="IPR011009">
    <property type="entry name" value="Kinase-like_dom_sf"/>
</dbReference>
<evidence type="ECO:0000256" key="2">
    <source>
        <dbReference type="ARBA" id="ARBA00004316"/>
    </source>
</evidence>
<dbReference type="GO" id="GO:0005524">
    <property type="term" value="F:ATP binding"/>
    <property type="evidence" value="ECO:0007669"/>
    <property type="project" value="UniProtKB-UniRule"/>
</dbReference>
<keyword evidence="11" id="KW-0966">Cell projection</keyword>
<dbReference type="SUPFAM" id="SSF56112">
    <property type="entry name" value="Protein kinase-like (PK-like)"/>
    <property type="match status" value="1"/>
</dbReference>
<sequence length="641" mass="72332">MCAVFRRSLYGLYPYKSSMIGLEALADPSDDWDIVETIGKGTYGKVYRVINKKDGSQAAVKILDPINDVDEEIEAEYNILRTLSNHPNVVKFFGMFYKADELSGGQLWLVLELCNGGSVTDLIKGLLMRGKRLEEPVISYVLCGALLGLQHLHNNRIIHRDVKGNNILLTTDGGVKLVDFGVSAQLTSARLRRNTSVGTPFWMAPEVIACEQQFDYSYDARCDVWSLGITAIELADGDPPLSEMHPVKALFKIPRNPSPTLRHPDQWLLLSYLHDFEARPSVTHLLEHPFIKQAHGKDTALKKQLAVLIRDQQDVGCRTRTKHERINTRKTMLIESSPDDDLVNLEVLDEETIITHLQKRYEELQIYTYVGDILIALNPFQGLSIYSPQFSKLYHGAKRSDNPPHIFATADAAYQGMVTFCKDQCIIISGESGAGKTESAHLIVQHLTFLGKANNRTLREKILQVNPLVEAFGNACTAINDNSSRFGKYLEMKFTPTGAVMGAKISEYLLEKSRVIKQATGEKNFHIFYYIYAGLYHQESLKKYRLPEKTAPRFETLIRLRFLMQDIVSSKLYEEQFDYGGFHLCSIFHIHSHMHCFLTLCTCSGCSAVYRTRGAAGGSDLSLCGDTWRDHHPHQHSGQSY</sequence>
<dbReference type="InterPro" id="IPR036961">
    <property type="entry name" value="Kinesin_motor_dom_sf"/>
</dbReference>
<dbReference type="PRINTS" id="PR00193">
    <property type="entry name" value="MYOSINHEAVY"/>
</dbReference>
<feature type="binding site" evidence="12">
    <location>
        <begin position="430"/>
        <end position="437"/>
    </location>
    <ligand>
        <name>ATP</name>
        <dbReference type="ChEBI" id="CHEBI:30616"/>
    </ligand>
</feature>
<evidence type="ECO:0000256" key="12">
    <source>
        <dbReference type="PROSITE-ProRule" id="PRU00782"/>
    </source>
</evidence>
<dbReference type="Proteomes" id="UP001501920">
    <property type="component" value="Chromosome 6"/>
</dbReference>
<dbReference type="GO" id="GO:0004674">
    <property type="term" value="F:protein serine/threonine kinase activity"/>
    <property type="evidence" value="ECO:0007669"/>
    <property type="project" value="TreeGrafter"/>
</dbReference>